<dbReference type="PANTHER" id="PTHR48043">
    <property type="entry name" value="EG:EG0003.4 PROTEIN-RELATED"/>
    <property type="match status" value="1"/>
</dbReference>
<evidence type="ECO:0000256" key="2">
    <source>
        <dbReference type="ARBA" id="ARBA00009995"/>
    </source>
</evidence>
<evidence type="ECO:0000256" key="13">
    <source>
        <dbReference type="SAM" id="SignalP"/>
    </source>
</evidence>
<evidence type="ECO:0000256" key="7">
    <source>
        <dbReference type="ARBA" id="ARBA00022989"/>
    </source>
</evidence>
<dbReference type="GO" id="GO:0008194">
    <property type="term" value="F:UDP-glycosyltransferase activity"/>
    <property type="evidence" value="ECO:0007669"/>
    <property type="project" value="InterPro"/>
</dbReference>
<evidence type="ECO:0000256" key="6">
    <source>
        <dbReference type="ARBA" id="ARBA00022824"/>
    </source>
</evidence>
<evidence type="ECO:0000256" key="10">
    <source>
        <dbReference type="ARBA" id="ARBA00046288"/>
    </source>
</evidence>
<keyword evidence="13" id="KW-0732">Signal</keyword>
<evidence type="ECO:0000256" key="3">
    <source>
        <dbReference type="ARBA" id="ARBA00022676"/>
    </source>
</evidence>
<reference evidence="14" key="1">
    <citation type="submission" date="2021-12" db="EMBL/GenBank/DDBJ databases">
        <authorList>
            <person name="King R."/>
        </authorList>
    </citation>
    <scope>NUCLEOTIDE SEQUENCE</scope>
</reference>
<evidence type="ECO:0000256" key="1">
    <source>
        <dbReference type="ARBA" id="ARBA00004240"/>
    </source>
</evidence>
<dbReference type="InterPro" id="IPR002213">
    <property type="entry name" value="UDP_glucos_trans"/>
</dbReference>
<evidence type="ECO:0000256" key="4">
    <source>
        <dbReference type="ARBA" id="ARBA00022679"/>
    </source>
</evidence>
<dbReference type="Pfam" id="PF00201">
    <property type="entry name" value="UDPGT"/>
    <property type="match status" value="1"/>
</dbReference>
<keyword evidence="9" id="KW-0325">Glycoprotein</keyword>
<gene>
    <name evidence="14" type="ORF">BEMITA_LOCUS13814</name>
</gene>
<comment type="subcellular location">
    <subcellularLocation>
        <location evidence="10">Endomembrane system</location>
        <topology evidence="10">Single-pass type I membrane protein</topology>
    </subcellularLocation>
    <subcellularLocation>
        <location evidence="1">Endoplasmic reticulum</location>
    </subcellularLocation>
</comment>
<dbReference type="SUPFAM" id="SSF53756">
    <property type="entry name" value="UDP-Glycosyltransferase/glycogen phosphorylase"/>
    <property type="match status" value="1"/>
</dbReference>
<accession>A0A9P0CFL4</accession>
<evidence type="ECO:0000256" key="12">
    <source>
        <dbReference type="SAM" id="Phobius"/>
    </source>
</evidence>
<dbReference type="Gene3D" id="3.40.50.2000">
    <property type="entry name" value="Glycogen Phosphorylase B"/>
    <property type="match status" value="2"/>
</dbReference>
<evidence type="ECO:0000256" key="9">
    <source>
        <dbReference type="ARBA" id="ARBA00023180"/>
    </source>
</evidence>
<dbReference type="GO" id="GO:0005783">
    <property type="term" value="C:endoplasmic reticulum"/>
    <property type="evidence" value="ECO:0007669"/>
    <property type="project" value="UniProtKB-SubCell"/>
</dbReference>
<dbReference type="Proteomes" id="UP001152759">
    <property type="component" value="Chromosome 9"/>
</dbReference>
<keyword evidence="4 11" id="KW-0808">Transferase</keyword>
<evidence type="ECO:0000313" key="15">
    <source>
        <dbReference type="Proteomes" id="UP001152759"/>
    </source>
</evidence>
<name>A0A9P0CFL4_BEMTA</name>
<evidence type="ECO:0000256" key="11">
    <source>
        <dbReference type="RuleBase" id="RU003718"/>
    </source>
</evidence>
<dbReference type="PROSITE" id="PS00375">
    <property type="entry name" value="UDPGT"/>
    <property type="match status" value="1"/>
</dbReference>
<dbReference type="InterPro" id="IPR050271">
    <property type="entry name" value="UDP-glycosyltransferase"/>
</dbReference>
<sequence length="550" mass="62340">MWNISRWLISLFLLHASDAANVLVIILMPSISHQIPALSLSAELLRRGHHVTYIGTNIIPELEHSRNCTFVNLSFAYKRMTKAGTSNSTINFQQKLGRWVWPDMYRNSFNLAREEIQSDAFRTILRETEAGQRAYDSIIIEGKYSLILVPLLRKTCGSIPIIAFCSLSTDYVIEKALGSIPHLSFMPMVFNGYTDRMSLRERIDNWFSTLWLWNSLQSKTFIVAKEILAENGVHEVSMDEVYRNISLFMIASNHMYFYPRMLAPNVVTVGPLHIRDKANVTLTKDVESWLDGAEAGVVYVSFGSNMKSVSLPEESLMGLVEALSHLAPDYRVLWKWESDEPLPGRAGNILTKGWFPQQKVLAHPKVKLFITQGGLQSFQEAVHFGVPLLGVPFFGDQNLNTGKISAAGIGLKLDPDHLRNARMIQEALNQLLLDTNFVVFISRYAARMRKYSEISREFTERGMAHAVMMVEHITKFGGDHLRPITAEVSYPEFFCFDILCFAIPVIISLLCVLIKMIKRINAYSIAMGPHSTLKRNTRNGVYPQKLKSTN</sequence>
<comment type="similarity">
    <text evidence="2 11">Belongs to the UDP-glycosyltransferase family.</text>
</comment>
<evidence type="ECO:0000256" key="8">
    <source>
        <dbReference type="ARBA" id="ARBA00023136"/>
    </source>
</evidence>
<feature type="chain" id="PRO_5040163673" description="Glucuronosyltransferase" evidence="13">
    <location>
        <begin position="20"/>
        <end position="550"/>
    </location>
</feature>
<feature type="signal peptide" evidence="13">
    <location>
        <begin position="1"/>
        <end position="19"/>
    </location>
</feature>
<evidence type="ECO:0000313" key="14">
    <source>
        <dbReference type="EMBL" id="CAH0777921.1"/>
    </source>
</evidence>
<evidence type="ECO:0008006" key="16">
    <source>
        <dbReference type="Google" id="ProtNLM"/>
    </source>
</evidence>
<dbReference type="CDD" id="cd03784">
    <property type="entry name" value="GT1_Gtf-like"/>
    <property type="match status" value="1"/>
</dbReference>
<protein>
    <recommendedName>
        <fullName evidence="16">Glucuronosyltransferase</fullName>
    </recommendedName>
</protein>
<organism evidence="14 15">
    <name type="scientific">Bemisia tabaci</name>
    <name type="common">Sweetpotato whitefly</name>
    <name type="synonym">Aleurodes tabaci</name>
    <dbReference type="NCBI Taxonomy" id="7038"/>
    <lineage>
        <taxon>Eukaryota</taxon>
        <taxon>Metazoa</taxon>
        <taxon>Ecdysozoa</taxon>
        <taxon>Arthropoda</taxon>
        <taxon>Hexapoda</taxon>
        <taxon>Insecta</taxon>
        <taxon>Pterygota</taxon>
        <taxon>Neoptera</taxon>
        <taxon>Paraneoptera</taxon>
        <taxon>Hemiptera</taxon>
        <taxon>Sternorrhyncha</taxon>
        <taxon>Aleyrodoidea</taxon>
        <taxon>Aleyrodidae</taxon>
        <taxon>Aleyrodinae</taxon>
        <taxon>Bemisia</taxon>
    </lineage>
</organism>
<proteinExistence type="inferred from homology"/>
<keyword evidence="7 12" id="KW-1133">Transmembrane helix</keyword>
<keyword evidence="3 11" id="KW-0328">Glycosyltransferase</keyword>
<feature type="transmembrane region" description="Helical" evidence="12">
    <location>
        <begin position="496"/>
        <end position="517"/>
    </location>
</feature>
<evidence type="ECO:0000256" key="5">
    <source>
        <dbReference type="ARBA" id="ARBA00022692"/>
    </source>
</evidence>
<dbReference type="AlphaFoldDB" id="A0A9P0CFL4"/>
<keyword evidence="15" id="KW-1185">Reference proteome</keyword>
<dbReference type="PANTHER" id="PTHR48043:SF159">
    <property type="entry name" value="EG:EG0003.4 PROTEIN-RELATED"/>
    <property type="match status" value="1"/>
</dbReference>
<dbReference type="InterPro" id="IPR035595">
    <property type="entry name" value="UDP_glycos_trans_CS"/>
</dbReference>
<keyword evidence="6" id="KW-0256">Endoplasmic reticulum</keyword>
<dbReference type="EMBL" id="OU963870">
    <property type="protein sequence ID" value="CAH0777921.1"/>
    <property type="molecule type" value="Genomic_DNA"/>
</dbReference>
<keyword evidence="5 12" id="KW-0812">Transmembrane</keyword>
<keyword evidence="8 12" id="KW-0472">Membrane</keyword>
<dbReference type="FunFam" id="3.40.50.2000:FF:000050">
    <property type="entry name" value="UDP-glucuronosyltransferase"/>
    <property type="match status" value="1"/>
</dbReference>